<proteinExistence type="predicted"/>
<dbReference type="EMBL" id="CP058579">
    <property type="protein sequence ID" value="QLG62841.1"/>
    <property type="molecule type" value="Genomic_DNA"/>
</dbReference>
<dbReference type="RefSeq" id="WP_179269426.1">
    <property type="nucleotide sequence ID" value="NZ_CP058579.1"/>
</dbReference>
<evidence type="ECO:0000313" key="2">
    <source>
        <dbReference type="Proteomes" id="UP000509626"/>
    </source>
</evidence>
<dbReference type="AlphaFoldDB" id="A0A7D5QEF8"/>
<protein>
    <submittedName>
        <fullName evidence="1">Uncharacterized protein</fullName>
    </submittedName>
</protein>
<dbReference type="KEGG" id="halu:HUG12_14330"/>
<dbReference type="GeneID" id="56038659"/>
<sequence>MDNCAPVHPDVDTEELVAAAEEIEDARELVASALNRIRVSDPEAHAPRYVDTAYAQLTLADEAVNRTLTIRGVDRKEQTERLVESRR</sequence>
<reference evidence="1 2" key="1">
    <citation type="submission" date="2020-06" db="EMBL/GenBank/DDBJ databases">
        <title>NJ-3-1, isolated from saline soil.</title>
        <authorList>
            <person name="Cui H.L."/>
            <person name="Shi X."/>
        </authorList>
    </citation>
    <scope>NUCLEOTIDE SEQUENCE [LARGE SCALE GENOMIC DNA]</scope>
    <source>
        <strain evidence="1 2">NJ-3-1</strain>
    </source>
</reference>
<evidence type="ECO:0000313" key="1">
    <source>
        <dbReference type="EMBL" id="QLG62841.1"/>
    </source>
</evidence>
<keyword evidence="2" id="KW-1185">Reference proteome</keyword>
<dbReference type="Proteomes" id="UP000509626">
    <property type="component" value="Chromosome"/>
</dbReference>
<gene>
    <name evidence="1" type="ORF">HUG12_14330</name>
</gene>
<name>A0A7D5QEF8_9EURY</name>
<accession>A0A7D5QEF8</accession>
<organism evidence="1 2">
    <name type="scientific">Halorarum salinum</name>
    <dbReference type="NCBI Taxonomy" id="2743089"/>
    <lineage>
        <taxon>Archaea</taxon>
        <taxon>Methanobacteriati</taxon>
        <taxon>Methanobacteriota</taxon>
        <taxon>Stenosarchaea group</taxon>
        <taxon>Halobacteria</taxon>
        <taxon>Halobacteriales</taxon>
        <taxon>Haloferacaceae</taxon>
        <taxon>Halorarum</taxon>
    </lineage>
</organism>